<reference evidence="4" key="1">
    <citation type="journal article" date="2019" name="Int. J. Syst. Evol. Microbiol.">
        <title>The Global Catalogue of Microorganisms (GCM) 10K type strain sequencing project: providing services to taxonomists for standard genome sequencing and annotation.</title>
        <authorList>
            <consortium name="The Broad Institute Genomics Platform"/>
            <consortium name="The Broad Institute Genome Sequencing Center for Infectious Disease"/>
            <person name="Wu L."/>
            <person name="Ma J."/>
        </authorList>
    </citation>
    <scope>NUCLEOTIDE SEQUENCE [LARGE SCALE GENOMIC DNA]</scope>
    <source>
        <strain evidence="4">JCM 16702</strain>
    </source>
</reference>
<keyword evidence="2" id="KW-1133">Transmembrane helix</keyword>
<feature type="compositionally biased region" description="Basic and acidic residues" evidence="1">
    <location>
        <begin position="1"/>
        <end position="16"/>
    </location>
</feature>
<feature type="transmembrane region" description="Helical" evidence="2">
    <location>
        <begin position="188"/>
        <end position="211"/>
    </location>
</feature>
<feature type="region of interest" description="Disordered" evidence="1">
    <location>
        <begin position="1"/>
        <end position="44"/>
    </location>
</feature>
<dbReference type="RefSeq" id="WP_344951144.1">
    <property type="nucleotide sequence ID" value="NZ_BAAAZG010000031.1"/>
</dbReference>
<dbReference type="Proteomes" id="UP001500683">
    <property type="component" value="Unassembled WGS sequence"/>
</dbReference>
<proteinExistence type="predicted"/>
<evidence type="ECO:0000256" key="2">
    <source>
        <dbReference type="SAM" id="Phobius"/>
    </source>
</evidence>
<organism evidence="3 4">
    <name type="scientific">Actinomadura miaoliensis</name>
    <dbReference type="NCBI Taxonomy" id="430685"/>
    <lineage>
        <taxon>Bacteria</taxon>
        <taxon>Bacillati</taxon>
        <taxon>Actinomycetota</taxon>
        <taxon>Actinomycetes</taxon>
        <taxon>Streptosporangiales</taxon>
        <taxon>Thermomonosporaceae</taxon>
        <taxon>Actinomadura</taxon>
    </lineage>
</organism>
<accession>A0ABP7W6Q7</accession>
<sequence length="376" mass="37447">MAESPHRSDVPDEAGDRAVPASARPVPPVGASAPPVASAVPTTAVDVEMPALDGTATGPDGSSAELPAQPWWMQAPPDLASGPQRIPDLAGASGDVSTGPHALPRTNGALTSGGHPVVTSGGHPVVTSGGHPVVTSGGHPVVTSGAHPVVSTGPQRAVGTAQASSGRASNGQVPSGVSPAKRRTARRYVVIMAAAASVGLVAALAVGALVLRQDGASGERDGTKVPRHRVTAAAVAGGLQRTPGMPAASAAYPFLASAVRAGGAERPGNVAAVYADLPQRSQNVVFLGGTGKIGDPAAFLRKARPGTVLTARDVKPGKGGGRGVCGTFAVLSDVHVYCSWATESSFGFVASNMPTVGDGTPAMADLMRRMRADLEK</sequence>
<keyword evidence="2" id="KW-0812">Transmembrane</keyword>
<feature type="compositionally biased region" description="Polar residues" evidence="1">
    <location>
        <begin position="161"/>
        <end position="175"/>
    </location>
</feature>
<protein>
    <submittedName>
        <fullName evidence="3">Uncharacterized protein</fullName>
    </submittedName>
</protein>
<comment type="caution">
    <text evidence="3">The sequence shown here is derived from an EMBL/GenBank/DDBJ whole genome shotgun (WGS) entry which is preliminary data.</text>
</comment>
<dbReference type="EMBL" id="BAAAZG010000031">
    <property type="protein sequence ID" value="GAA4082078.1"/>
    <property type="molecule type" value="Genomic_DNA"/>
</dbReference>
<name>A0ABP7W6Q7_9ACTN</name>
<evidence type="ECO:0000313" key="3">
    <source>
        <dbReference type="EMBL" id="GAA4082078.1"/>
    </source>
</evidence>
<keyword evidence="2" id="KW-0472">Membrane</keyword>
<evidence type="ECO:0000256" key="1">
    <source>
        <dbReference type="SAM" id="MobiDB-lite"/>
    </source>
</evidence>
<gene>
    <name evidence="3" type="ORF">GCM10022214_46470</name>
</gene>
<feature type="region of interest" description="Disordered" evidence="1">
    <location>
        <begin position="147"/>
        <end position="180"/>
    </location>
</feature>
<keyword evidence="4" id="KW-1185">Reference proteome</keyword>
<feature type="compositionally biased region" description="Low complexity" evidence="1">
    <location>
        <begin position="17"/>
        <end position="44"/>
    </location>
</feature>
<evidence type="ECO:0000313" key="4">
    <source>
        <dbReference type="Proteomes" id="UP001500683"/>
    </source>
</evidence>